<keyword evidence="1" id="KW-1133">Transmembrane helix</keyword>
<evidence type="ECO:0000313" key="2">
    <source>
        <dbReference type="EMBL" id="TVP40885.1"/>
    </source>
</evidence>
<comment type="caution">
    <text evidence="2">The sequence shown here is derived from an EMBL/GenBank/DDBJ whole genome shotgun (WGS) entry which is preliminary data.</text>
</comment>
<dbReference type="AlphaFoldDB" id="A0A557SW98"/>
<reference evidence="2 3" key="1">
    <citation type="journal article" date="2019" name="Front. Microbiol.">
        <title>Ammonia Oxidation by the Arctic Terrestrial Thaumarchaeote Candidatus Nitrosocosmicus arcticus Is Stimulated by Increasing Temperatures.</title>
        <authorList>
            <person name="Alves R.J.E."/>
            <person name="Kerou M."/>
            <person name="Zappe A."/>
            <person name="Bittner R."/>
            <person name="Abby S.S."/>
            <person name="Schmidt H.A."/>
            <person name="Pfeifer K."/>
            <person name="Schleper C."/>
        </authorList>
    </citation>
    <scope>NUCLEOTIDE SEQUENCE [LARGE SCALE GENOMIC DNA]</scope>
    <source>
        <strain evidence="2 3">Kfb</strain>
    </source>
</reference>
<accession>A0A557SW98</accession>
<name>A0A557SW98_9ARCH</name>
<feature type="transmembrane region" description="Helical" evidence="1">
    <location>
        <begin position="22"/>
        <end position="47"/>
    </location>
</feature>
<dbReference type="EMBL" id="VOAH01000005">
    <property type="protein sequence ID" value="TVP40885.1"/>
    <property type="molecule type" value="Genomic_DNA"/>
</dbReference>
<sequence>MDRIWVFAYILDVATLRCMNNLSLFVVLGIVAVTASIFGTLVTSVLAMSHEKMSMGMDNMSMGMDNMSMGMDNMSMPMDNMGNMSMSMDNSTGMTMMDNATMAAK</sequence>
<keyword evidence="3" id="KW-1185">Reference proteome</keyword>
<protein>
    <submittedName>
        <fullName evidence="2">Uncharacterized protein</fullName>
    </submittedName>
</protein>
<dbReference type="Proteomes" id="UP000315289">
    <property type="component" value="Unassembled WGS sequence"/>
</dbReference>
<proteinExistence type="predicted"/>
<gene>
    <name evidence="2" type="ORF">NARC_50066</name>
</gene>
<keyword evidence="1" id="KW-0812">Transmembrane</keyword>
<evidence type="ECO:0000256" key="1">
    <source>
        <dbReference type="SAM" id="Phobius"/>
    </source>
</evidence>
<keyword evidence="1" id="KW-0472">Membrane</keyword>
<organism evidence="2 3">
    <name type="scientific">Candidatus Nitrosocosmicus arcticus</name>
    <dbReference type="NCBI Taxonomy" id="2035267"/>
    <lineage>
        <taxon>Archaea</taxon>
        <taxon>Nitrososphaerota</taxon>
        <taxon>Nitrososphaeria</taxon>
        <taxon>Nitrososphaerales</taxon>
        <taxon>Nitrososphaeraceae</taxon>
        <taxon>Candidatus Nitrosocosmicus</taxon>
    </lineage>
</organism>
<evidence type="ECO:0000313" key="3">
    <source>
        <dbReference type="Proteomes" id="UP000315289"/>
    </source>
</evidence>